<keyword evidence="2" id="KW-1185">Reference proteome</keyword>
<proteinExistence type="predicted"/>
<protein>
    <submittedName>
        <fullName evidence="1">Uncharacterized protein</fullName>
    </submittedName>
</protein>
<dbReference type="EMBL" id="JBAWKY010000014">
    <property type="protein sequence ID" value="MEI4464072.1"/>
    <property type="molecule type" value="Genomic_DNA"/>
</dbReference>
<reference evidence="1 2" key="1">
    <citation type="submission" date="2023-12" db="EMBL/GenBank/DDBJ databases">
        <authorList>
            <person name="Easwaran N."/>
            <person name="Lazarus H.P.S."/>
        </authorList>
    </citation>
    <scope>NUCLEOTIDE SEQUENCE [LARGE SCALE GENOMIC DNA]</scope>
    <source>
        <strain evidence="1 2">VIT-2023</strain>
    </source>
</reference>
<evidence type="ECO:0000313" key="1">
    <source>
        <dbReference type="EMBL" id="MEI4464072.1"/>
    </source>
</evidence>
<sequence>MTPLQKGIKKIIEENCKKGDYTESFSPEFQKEIKTRAEEIAVLVTEDEDFMKSLDLAVEEAIRVMILR</sequence>
<gene>
    <name evidence="1" type="ORF">SZL87_16745</name>
</gene>
<name>A0ABU8EM99_9BACL</name>
<comment type="caution">
    <text evidence="1">The sequence shown here is derived from an EMBL/GenBank/DDBJ whole genome shotgun (WGS) entry which is preliminary data.</text>
</comment>
<dbReference type="RefSeq" id="WP_336449762.1">
    <property type="nucleotide sequence ID" value="NZ_JBAWKY010000014.1"/>
</dbReference>
<accession>A0ABU8EM99</accession>
<organism evidence="1 2">
    <name type="scientific">Exiguobacterium indicum</name>
    <dbReference type="NCBI Taxonomy" id="296995"/>
    <lineage>
        <taxon>Bacteria</taxon>
        <taxon>Bacillati</taxon>
        <taxon>Bacillota</taxon>
        <taxon>Bacilli</taxon>
        <taxon>Bacillales</taxon>
        <taxon>Bacillales Family XII. Incertae Sedis</taxon>
        <taxon>Exiguobacterium</taxon>
    </lineage>
</organism>
<evidence type="ECO:0000313" key="2">
    <source>
        <dbReference type="Proteomes" id="UP001387110"/>
    </source>
</evidence>
<dbReference type="Proteomes" id="UP001387110">
    <property type="component" value="Unassembled WGS sequence"/>
</dbReference>